<protein>
    <submittedName>
        <fullName evidence="2">Uncharacterized protein</fullName>
    </submittedName>
</protein>
<feature type="region of interest" description="Disordered" evidence="1">
    <location>
        <begin position="47"/>
        <end position="99"/>
    </location>
</feature>
<evidence type="ECO:0000313" key="2">
    <source>
        <dbReference type="EMBL" id="RIA92401.1"/>
    </source>
</evidence>
<keyword evidence="3" id="KW-1185">Reference proteome</keyword>
<comment type="caution">
    <text evidence="2">The sequence shown here is derived from an EMBL/GenBank/DDBJ whole genome shotgun (WGS) entry which is preliminary data.</text>
</comment>
<dbReference type="Proteomes" id="UP000265703">
    <property type="component" value="Unassembled WGS sequence"/>
</dbReference>
<name>A0A397TBP1_9GLOM</name>
<evidence type="ECO:0000313" key="3">
    <source>
        <dbReference type="Proteomes" id="UP000265703"/>
    </source>
</evidence>
<dbReference type="AlphaFoldDB" id="A0A397TBP1"/>
<dbReference type="EMBL" id="QKYT01000127">
    <property type="protein sequence ID" value="RIA92401.1"/>
    <property type="molecule type" value="Genomic_DNA"/>
</dbReference>
<accession>A0A397TBP1</accession>
<proteinExistence type="predicted"/>
<evidence type="ECO:0000256" key="1">
    <source>
        <dbReference type="SAM" id="MobiDB-lite"/>
    </source>
</evidence>
<reference evidence="2 3" key="1">
    <citation type="submission" date="2018-06" db="EMBL/GenBank/DDBJ databases">
        <title>Comparative genomics reveals the genomic features of Rhizophagus irregularis, R. cerebriforme, R. diaphanum and Gigaspora rosea, and their symbiotic lifestyle signature.</title>
        <authorList>
            <person name="Morin E."/>
            <person name="San Clemente H."/>
            <person name="Chen E.C.H."/>
            <person name="De La Providencia I."/>
            <person name="Hainaut M."/>
            <person name="Kuo A."/>
            <person name="Kohler A."/>
            <person name="Murat C."/>
            <person name="Tang N."/>
            <person name="Roy S."/>
            <person name="Loubradou J."/>
            <person name="Henrissat B."/>
            <person name="Grigoriev I.V."/>
            <person name="Corradi N."/>
            <person name="Roux C."/>
            <person name="Martin F.M."/>
        </authorList>
    </citation>
    <scope>NUCLEOTIDE SEQUENCE [LARGE SCALE GENOMIC DNA]</scope>
    <source>
        <strain evidence="2 3">DAOM 227022</strain>
    </source>
</reference>
<gene>
    <name evidence="2" type="ORF">C1645_820746</name>
</gene>
<feature type="compositionally biased region" description="Basic and acidic residues" evidence="1">
    <location>
        <begin position="47"/>
        <end position="59"/>
    </location>
</feature>
<organism evidence="2 3">
    <name type="scientific">Glomus cerebriforme</name>
    <dbReference type="NCBI Taxonomy" id="658196"/>
    <lineage>
        <taxon>Eukaryota</taxon>
        <taxon>Fungi</taxon>
        <taxon>Fungi incertae sedis</taxon>
        <taxon>Mucoromycota</taxon>
        <taxon>Glomeromycotina</taxon>
        <taxon>Glomeromycetes</taxon>
        <taxon>Glomerales</taxon>
        <taxon>Glomeraceae</taxon>
        <taxon>Glomus</taxon>
    </lineage>
</organism>
<sequence>MSKEHNEVDDAWSDLGGDDSEFFLSKEVWQRGFPLRTYIARGNEDNMSEEHNEVDDHNLNNEGNEADDYDDNYNLSDNNESDDYNLSENNKADHHNLSQEDDDNYNLSQCWAIGLIDILDICPKSCPKLIQNQNLFSMNSFEQFWTSFEQSKTRFWIVSDSPKLIEILDNFELSKTVQLKKAIGQVQNPAIEIKEHSEF</sequence>